<dbReference type="InterPro" id="IPR016181">
    <property type="entry name" value="Acyl_CoA_acyltransferase"/>
</dbReference>
<keyword evidence="2" id="KW-0808">Transferase</keyword>
<evidence type="ECO:0000259" key="1">
    <source>
        <dbReference type="PROSITE" id="PS51186"/>
    </source>
</evidence>
<dbReference type="PROSITE" id="PS51186">
    <property type="entry name" value="GNAT"/>
    <property type="match status" value="1"/>
</dbReference>
<name>A0A6G4QSX5_9CAUL</name>
<dbReference type="PANTHER" id="PTHR43451:SF1">
    <property type="entry name" value="ACETYLTRANSFERASE"/>
    <property type="match status" value="1"/>
</dbReference>
<accession>A0A6G4QSX5</accession>
<dbReference type="Gene3D" id="3.40.630.30">
    <property type="match status" value="1"/>
</dbReference>
<protein>
    <submittedName>
        <fullName evidence="2">GNAT family N-acetyltransferase</fullName>
    </submittedName>
</protein>
<dbReference type="GO" id="GO:0016747">
    <property type="term" value="F:acyltransferase activity, transferring groups other than amino-acyl groups"/>
    <property type="evidence" value="ECO:0007669"/>
    <property type="project" value="InterPro"/>
</dbReference>
<dbReference type="InterPro" id="IPR052564">
    <property type="entry name" value="N-acetyltrans/Recomb-assoc"/>
</dbReference>
<comment type="caution">
    <text evidence="2">The sequence shown here is derived from an EMBL/GenBank/DDBJ whole genome shotgun (WGS) entry which is preliminary data.</text>
</comment>
<dbReference type="Pfam" id="PF13673">
    <property type="entry name" value="Acetyltransf_10"/>
    <property type="match status" value="1"/>
</dbReference>
<dbReference type="AlphaFoldDB" id="A0A6G4QSX5"/>
<reference evidence="2" key="1">
    <citation type="submission" date="2020-02" db="EMBL/GenBank/DDBJ databases">
        <authorList>
            <person name="Gao J."/>
            <person name="Sun J."/>
        </authorList>
    </citation>
    <scope>NUCLEOTIDE SEQUENCE</scope>
    <source>
        <strain evidence="2">602-2</strain>
    </source>
</reference>
<dbReference type="InterPro" id="IPR000182">
    <property type="entry name" value="GNAT_dom"/>
</dbReference>
<dbReference type="PANTHER" id="PTHR43451">
    <property type="entry name" value="ACETYLTRANSFERASE (GNAT) FAMILY PROTEIN"/>
    <property type="match status" value="1"/>
</dbReference>
<dbReference type="EMBL" id="JAAKGT010000001">
    <property type="protein sequence ID" value="NGM48593.1"/>
    <property type="molecule type" value="Genomic_DNA"/>
</dbReference>
<dbReference type="RefSeq" id="WP_165255956.1">
    <property type="nucleotide sequence ID" value="NZ_JAAKGT010000001.1"/>
</dbReference>
<dbReference type="SUPFAM" id="SSF55729">
    <property type="entry name" value="Acyl-CoA N-acyltransferases (Nat)"/>
    <property type="match status" value="1"/>
</dbReference>
<organism evidence="2">
    <name type="scientific">Caulobacter sp. 602-2</name>
    <dbReference type="NCBI Taxonomy" id="2710887"/>
    <lineage>
        <taxon>Bacteria</taxon>
        <taxon>Pseudomonadati</taxon>
        <taxon>Pseudomonadota</taxon>
        <taxon>Alphaproteobacteria</taxon>
        <taxon>Caulobacterales</taxon>
        <taxon>Caulobacteraceae</taxon>
        <taxon>Caulobacter</taxon>
    </lineage>
</organism>
<evidence type="ECO:0000313" key="2">
    <source>
        <dbReference type="EMBL" id="NGM48593.1"/>
    </source>
</evidence>
<sequence>MQAATIVIRPYRADDAPSMARLYYDAVRALGPRGYSPAQVAAWAPRPLDPIDVLNRAADGRTTLVAADADDQAVAYVDLEADGHIDHLYCHPNFAGWGVASRLLEAVIERAVETGITALYVEASELARPVFERHGFTVTRRRDFEVRGVPIHNYAMRRELA</sequence>
<dbReference type="CDD" id="cd04301">
    <property type="entry name" value="NAT_SF"/>
    <property type="match status" value="1"/>
</dbReference>
<feature type="domain" description="N-acetyltransferase" evidence="1">
    <location>
        <begin position="6"/>
        <end position="161"/>
    </location>
</feature>
<proteinExistence type="predicted"/>
<gene>
    <name evidence="2" type="ORF">G5B46_03120</name>
</gene>